<dbReference type="GO" id="GO:0022857">
    <property type="term" value="F:transmembrane transporter activity"/>
    <property type="evidence" value="ECO:0007669"/>
    <property type="project" value="InterPro"/>
</dbReference>
<feature type="transmembrane region" description="Helical" evidence="7">
    <location>
        <begin position="101"/>
        <end position="121"/>
    </location>
</feature>
<feature type="region of interest" description="Disordered" evidence="6">
    <location>
        <begin position="1"/>
        <end position="21"/>
    </location>
</feature>
<feature type="transmembrane region" description="Helical" evidence="7">
    <location>
        <begin position="127"/>
        <end position="147"/>
    </location>
</feature>
<evidence type="ECO:0000259" key="8">
    <source>
        <dbReference type="PROSITE" id="PS50850"/>
    </source>
</evidence>
<organism evidence="9 10">
    <name type="scientific">Burkholderia territorii</name>
    <dbReference type="NCBI Taxonomy" id="1503055"/>
    <lineage>
        <taxon>Bacteria</taxon>
        <taxon>Pseudomonadati</taxon>
        <taxon>Pseudomonadota</taxon>
        <taxon>Betaproteobacteria</taxon>
        <taxon>Burkholderiales</taxon>
        <taxon>Burkholderiaceae</taxon>
        <taxon>Burkholderia</taxon>
        <taxon>Burkholderia cepacia complex</taxon>
    </lineage>
</organism>
<dbReference type="SUPFAM" id="SSF103473">
    <property type="entry name" value="MFS general substrate transporter"/>
    <property type="match status" value="1"/>
</dbReference>
<dbReference type="CDD" id="cd17319">
    <property type="entry name" value="MFS_ExuT_GudP_like"/>
    <property type="match status" value="1"/>
</dbReference>
<evidence type="ECO:0000256" key="2">
    <source>
        <dbReference type="ARBA" id="ARBA00022448"/>
    </source>
</evidence>
<feature type="transmembrane region" description="Helical" evidence="7">
    <location>
        <begin position="325"/>
        <end position="344"/>
    </location>
</feature>
<feature type="transmembrane region" description="Helical" evidence="7">
    <location>
        <begin position="382"/>
        <end position="402"/>
    </location>
</feature>
<feature type="transmembrane region" description="Helical" evidence="7">
    <location>
        <begin position="31"/>
        <end position="49"/>
    </location>
</feature>
<dbReference type="Gene3D" id="1.20.1250.20">
    <property type="entry name" value="MFS general substrate transporter like domains"/>
    <property type="match status" value="2"/>
</dbReference>
<evidence type="ECO:0000313" key="10">
    <source>
        <dbReference type="Proteomes" id="UP000062317"/>
    </source>
</evidence>
<comment type="caution">
    <text evidence="9">The sequence shown here is derived from an EMBL/GenBank/DDBJ whole genome shotgun (WGS) entry which is preliminary data.</text>
</comment>
<evidence type="ECO:0000256" key="7">
    <source>
        <dbReference type="SAM" id="Phobius"/>
    </source>
</evidence>
<dbReference type="FunFam" id="1.20.1250.20:FF:000018">
    <property type="entry name" value="MFS transporter permease"/>
    <property type="match status" value="1"/>
</dbReference>
<evidence type="ECO:0000256" key="3">
    <source>
        <dbReference type="ARBA" id="ARBA00022692"/>
    </source>
</evidence>
<dbReference type="Proteomes" id="UP000062317">
    <property type="component" value="Unassembled WGS sequence"/>
</dbReference>
<name>A0A105V938_9BURK</name>
<dbReference type="PANTHER" id="PTHR43791:SF36">
    <property type="entry name" value="TRANSPORTER, PUTATIVE (AFU_ORTHOLOGUE AFUA_6G08340)-RELATED"/>
    <property type="match status" value="1"/>
</dbReference>
<evidence type="ECO:0000256" key="6">
    <source>
        <dbReference type="SAM" id="MobiDB-lite"/>
    </source>
</evidence>
<gene>
    <name evidence="9" type="ORF">WT27_09825</name>
</gene>
<feature type="transmembrane region" description="Helical" evidence="7">
    <location>
        <begin position="293"/>
        <end position="313"/>
    </location>
</feature>
<evidence type="ECO:0000313" key="9">
    <source>
        <dbReference type="EMBL" id="KVV43451.1"/>
    </source>
</evidence>
<feature type="transmembrane region" description="Helical" evidence="7">
    <location>
        <begin position="414"/>
        <end position="435"/>
    </location>
</feature>
<keyword evidence="3 7" id="KW-0812">Transmembrane</keyword>
<keyword evidence="4 7" id="KW-1133">Transmembrane helix</keyword>
<dbReference type="GO" id="GO:0016020">
    <property type="term" value="C:membrane"/>
    <property type="evidence" value="ECO:0007669"/>
    <property type="project" value="UniProtKB-SubCell"/>
</dbReference>
<keyword evidence="2" id="KW-0813">Transport</keyword>
<dbReference type="Pfam" id="PF07690">
    <property type="entry name" value="MFS_1"/>
    <property type="match status" value="1"/>
</dbReference>
<dbReference type="EMBL" id="LPEQ01000100">
    <property type="protein sequence ID" value="KVV43451.1"/>
    <property type="molecule type" value="Genomic_DNA"/>
</dbReference>
<reference evidence="9 10" key="1">
    <citation type="submission" date="2015-11" db="EMBL/GenBank/DDBJ databases">
        <title>Expanding the genomic diversity of Burkholderia species for the development of highly accurate diagnostics.</title>
        <authorList>
            <person name="Sahl J."/>
            <person name="Keim P."/>
            <person name="Wagner D."/>
        </authorList>
    </citation>
    <scope>NUCLEOTIDE SEQUENCE [LARGE SCALE GENOMIC DNA]</scope>
    <source>
        <strain evidence="9 10">MSMB1301WGS</strain>
    </source>
</reference>
<evidence type="ECO:0000256" key="4">
    <source>
        <dbReference type="ARBA" id="ARBA00022989"/>
    </source>
</evidence>
<feature type="transmembrane region" description="Helical" evidence="7">
    <location>
        <begin position="350"/>
        <end position="370"/>
    </location>
</feature>
<dbReference type="PANTHER" id="PTHR43791">
    <property type="entry name" value="PERMEASE-RELATED"/>
    <property type="match status" value="1"/>
</dbReference>
<dbReference type="InterPro" id="IPR020846">
    <property type="entry name" value="MFS_dom"/>
</dbReference>
<evidence type="ECO:0000256" key="5">
    <source>
        <dbReference type="ARBA" id="ARBA00023136"/>
    </source>
</evidence>
<dbReference type="InterPro" id="IPR036259">
    <property type="entry name" value="MFS_trans_sf"/>
</dbReference>
<feature type="transmembrane region" description="Helical" evidence="7">
    <location>
        <begin position="257"/>
        <end position="281"/>
    </location>
</feature>
<feature type="transmembrane region" description="Helical" evidence="7">
    <location>
        <begin position="159"/>
        <end position="182"/>
    </location>
</feature>
<dbReference type="PROSITE" id="PS50850">
    <property type="entry name" value="MFS"/>
    <property type="match status" value="1"/>
</dbReference>
<protein>
    <submittedName>
        <fullName evidence="9">MFS transporter</fullName>
    </submittedName>
</protein>
<evidence type="ECO:0000256" key="1">
    <source>
        <dbReference type="ARBA" id="ARBA00004141"/>
    </source>
</evidence>
<sequence>MDLNATRSSGHPAGSDDPNDEARENRIARHLALRILPIFMFAYVAAYVDRINVSFAKLQMGVDLGFTDAVFGFGAGTFALGYVVFEVPSNMILQRVGAKRWLTRIILSWAIVSALTTFIATPKQFYVMRYLLGVAEAGLVPGIVYYISQSFPRYHRARVLSTFYAALPLSGLIGSPLSGFIMEYFDGIGGLVGWKWMLVVEALPAFVAALLCWRYLEDDVTQSRHESDADRAYLSRTLAVDRALAASANNNQMFGSWIFWTFGVIYFLDVFGIYGYTLWAPTMIKSLGVGRDLFIGLIAALPNAVAMIVMVTVGQSADRHRERRLHTAALFLLAAAGLTLALVWHGNLWLTVIALCIANAGLLSVPPVFWGMPTALLGPSNAASGIAWISAIGNIGGFFGPYVVGVLKQSSGSFVLPVSCMIVCLLAGLCLTLTLPRHIVNR</sequence>
<dbReference type="InterPro" id="IPR011701">
    <property type="entry name" value="MFS"/>
</dbReference>
<comment type="subcellular location">
    <subcellularLocation>
        <location evidence="1">Membrane</location>
        <topology evidence="1">Multi-pass membrane protein</topology>
    </subcellularLocation>
</comment>
<feature type="domain" description="Major facilitator superfamily (MFS) profile" evidence="8">
    <location>
        <begin position="35"/>
        <end position="436"/>
    </location>
</feature>
<proteinExistence type="predicted"/>
<feature type="transmembrane region" description="Helical" evidence="7">
    <location>
        <begin position="69"/>
        <end position="89"/>
    </location>
</feature>
<dbReference type="RefSeq" id="WP_060107544.1">
    <property type="nucleotide sequence ID" value="NZ_LPEQ01000100.1"/>
</dbReference>
<dbReference type="AlphaFoldDB" id="A0A105V938"/>
<keyword evidence="10" id="KW-1185">Reference proteome</keyword>
<feature type="transmembrane region" description="Helical" evidence="7">
    <location>
        <begin position="194"/>
        <end position="216"/>
    </location>
</feature>
<keyword evidence="5 7" id="KW-0472">Membrane</keyword>
<accession>A0A105V938</accession>